<dbReference type="SUPFAM" id="SSF88723">
    <property type="entry name" value="PIN domain-like"/>
    <property type="match status" value="1"/>
</dbReference>
<dbReference type="InterPro" id="IPR029060">
    <property type="entry name" value="PIN-like_dom_sf"/>
</dbReference>
<dbReference type="CDD" id="cd09871">
    <property type="entry name" value="PIN_MtVapC28-VapC30-like"/>
    <property type="match status" value="1"/>
</dbReference>
<evidence type="ECO:0000313" key="2">
    <source>
        <dbReference type="EMBL" id="CAB4886156.1"/>
    </source>
</evidence>
<feature type="domain" description="PIN" evidence="1">
    <location>
        <begin position="10"/>
        <end position="78"/>
    </location>
</feature>
<sequence length="85" mass="9348">MDSRRDPVTTRLFDDLITDSGVTVESVTYEQALIARQAYRDFGRGSGSGARLNFGDCFSYALAKSSDEPLLFKGDDVVHTDVRPA</sequence>
<organism evidence="2">
    <name type="scientific">freshwater metagenome</name>
    <dbReference type="NCBI Taxonomy" id="449393"/>
    <lineage>
        <taxon>unclassified sequences</taxon>
        <taxon>metagenomes</taxon>
        <taxon>ecological metagenomes</taxon>
    </lineage>
</organism>
<dbReference type="EMBL" id="CAFBLS010000299">
    <property type="protein sequence ID" value="CAB4886156.1"/>
    <property type="molecule type" value="Genomic_DNA"/>
</dbReference>
<accession>A0A6J7ESQ7</accession>
<dbReference type="Gene3D" id="3.40.50.1010">
    <property type="entry name" value="5'-nuclease"/>
    <property type="match status" value="1"/>
</dbReference>
<name>A0A6J7ESQ7_9ZZZZ</name>
<reference evidence="2" key="1">
    <citation type="submission" date="2020-05" db="EMBL/GenBank/DDBJ databases">
        <authorList>
            <person name="Chiriac C."/>
            <person name="Salcher M."/>
            <person name="Ghai R."/>
            <person name="Kavagutti S V."/>
        </authorList>
    </citation>
    <scope>NUCLEOTIDE SEQUENCE</scope>
</reference>
<dbReference type="InterPro" id="IPR002716">
    <property type="entry name" value="PIN_dom"/>
</dbReference>
<dbReference type="Pfam" id="PF01850">
    <property type="entry name" value="PIN"/>
    <property type="match status" value="1"/>
</dbReference>
<gene>
    <name evidence="2" type="ORF">UFOPK3402_01865</name>
</gene>
<proteinExistence type="predicted"/>
<protein>
    <submittedName>
        <fullName evidence="2">Unannotated protein</fullName>
    </submittedName>
</protein>
<evidence type="ECO:0000259" key="1">
    <source>
        <dbReference type="Pfam" id="PF01850"/>
    </source>
</evidence>
<dbReference type="AlphaFoldDB" id="A0A6J7ESQ7"/>